<reference evidence="2 3" key="1">
    <citation type="submission" date="2020-10" db="EMBL/GenBank/DDBJ databases">
        <title>Connecting structure to function with the recovery of over 1000 high-quality activated sludge metagenome-assembled genomes encoding full-length rRNA genes using long-read sequencing.</title>
        <authorList>
            <person name="Singleton C.M."/>
            <person name="Petriglieri F."/>
            <person name="Kristensen J.M."/>
            <person name="Kirkegaard R.H."/>
            <person name="Michaelsen T.Y."/>
            <person name="Andersen M.H."/>
            <person name="Karst S.M."/>
            <person name="Dueholm M.S."/>
            <person name="Nielsen P.H."/>
            <person name="Albertsen M."/>
        </authorList>
    </citation>
    <scope>NUCLEOTIDE SEQUENCE [LARGE SCALE GENOMIC DNA]</scope>
    <source>
        <strain evidence="2">EsbW_18-Q3-R4-48_BATAC.463</strain>
    </source>
</reference>
<dbReference type="AlphaFoldDB" id="A0A935K0B2"/>
<proteinExistence type="predicted"/>
<evidence type="ECO:0000313" key="3">
    <source>
        <dbReference type="Proteomes" id="UP000739411"/>
    </source>
</evidence>
<comment type="caution">
    <text evidence="2">The sequence shown here is derived from an EMBL/GenBank/DDBJ whole genome shotgun (WGS) entry which is preliminary data.</text>
</comment>
<organism evidence="2 3">
    <name type="scientific">Candidatus Dechloromonas phosphorivorans</name>
    <dbReference type="NCBI Taxonomy" id="2899244"/>
    <lineage>
        <taxon>Bacteria</taxon>
        <taxon>Pseudomonadati</taxon>
        <taxon>Pseudomonadota</taxon>
        <taxon>Betaproteobacteria</taxon>
        <taxon>Rhodocyclales</taxon>
        <taxon>Azonexaceae</taxon>
        <taxon>Dechloromonas</taxon>
    </lineage>
</organism>
<protein>
    <submittedName>
        <fullName evidence="2">Uroporphyrinogen-III C-methyltransferase</fullName>
    </submittedName>
</protein>
<name>A0A935K0B2_9RHOO</name>
<gene>
    <name evidence="2" type="ORF">IPJ38_02700</name>
</gene>
<keyword evidence="1" id="KW-0175">Coiled coil</keyword>
<accession>A0A935K0B2</accession>
<sequence length="202" mass="23274">MKFNLRDLSKLQWHALLAILLLIAAGALGYWSQQRAHLANTERATAENQLQQIDKRLRQVRTEEQEIKQRTSLFQQLEKSGMTGEEKRLEWIELLRDLQRQLRLPGMNYEFGPQLTLEKVDGAAFAYHSSHLRIQLHLLHEEDLLNFLEQLQQRAKSMVLVRSCRVSRSTASNDPGAGLAQLSAECDMEWVTLRRSTGGKQP</sequence>
<dbReference type="Proteomes" id="UP000739411">
    <property type="component" value="Unassembled WGS sequence"/>
</dbReference>
<feature type="coiled-coil region" evidence="1">
    <location>
        <begin position="36"/>
        <end position="70"/>
    </location>
</feature>
<evidence type="ECO:0000256" key="1">
    <source>
        <dbReference type="SAM" id="Coils"/>
    </source>
</evidence>
<evidence type="ECO:0000313" key="2">
    <source>
        <dbReference type="EMBL" id="MBK7414179.1"/>
    </source>
</evidence>
<dbReference type="EMBL" id="JADJMS010000006">
    <property type="protein sequence ID" value="MBK7414179.1"/>
    <property type="molecule type" value="Genomic_DNA"/>
</dbReference>